<feature type="transmembrane region" description="Helical" evidence="7">
    <location>
        <begin position="499"/>
        <end position="519"/>
    </location>
</feature>
<evidence type="ECO:0000313" key="9">
    <source>
        <dbReference type="EMBL" id="KAG5468246.1"/>
    </source>
</evidence>
<evidence type="ECO:0000313" key="10">
    <source>
        <dbReference type="Proteomes" id="UP000673552"/>
    </source>
</evidence>
<evidence type="ECO:0000256" key="4">
    <source>
        <dbReference type="ARBA" id="ARBA00022989"/>
    </source>
</evidence>
<dbReference type="GO" id="GO:0005886">
    <property type="term" value="C:plasma membrane"/>
    <property type="evidence" value="ECO:0007669"/>
    <property type="project" value="UniProtKB-SubCell"/>
</dbReference>
<dbReference type="OrthoDB" id="2126250at2759"/>
<feature type="transmembrane region" description="Helical" evidence="7">
    <location>
        <begin position="1026"/>
        <end position="1051"/>
    </location>
</feature>
<dbReference type="RefSeq" id="XP_067175184.1">
    <property type="nucleotide sequence ID" value="XM_067319809.1"/>
</dbReference>
<evidence type="ECO:0000256" key="1">
    <source>
        <dbReference type="ARBA" id="ARBA00004651"/>
    </source>
</evidence>
<feature type="domain" description="ABC transmembrane type-1" evidence="8">
    <location>
        <begin position="1028"/>
        <end position="1111"/>
    </location>
</feature>
<evidence type="ECO:0000256" key="7">
    <source>
        <dbReference type="SAM" id="Phobius"/>
    </source>
</evidence>
<feature type="transmembrane region" description="Helical" evidence="7">
    <location>
        <begin position="607"/>
        <end position="625"/>
    </location>
</feature>
<feature type="transmembrane region" description="Helical" evidence="7">
    <location>
        <begin position="132"/>
        <end position="152"/>
    </location>
</feature>
<comment type="subcellular location">
    <subcellularLocation>
        <location evidence="1">Cell membrane</location>
        <topology evidence="1">Multi-pass membrane protein</topology>
    </subcellularLocation>
</comment>
<organism evidence="9 10">
    <name type="scientific">Leishmania martiniquensis</name>
    <dbReference type="NCBI Taxonomy" id="1580590"/>
    <lineage>
        <taxon>Eukaryota</taxon>
        <taxon>Discoba</taxon>
        <taxon>Euglenozoa</taxon>
        <taxon>Kinetoplastea</taxon>
        <taxon>Metakinetoplastina</taxon>
        <taxon>Trypanosomatida</taxon>
        <taxon>Trypanosomatidae</taxon>
        <taxon>Leishmaniinae</taxon>
        <taxon>Leishmania</taxon>
    </lineage>
</organism>
<keyword evidence="4 7" id="KW-1133">Transmembrane helix</keyword>
<protein>
    <recommendedName>
        <fullName evidence="8">ABC transmembrane type-1 domain-containing protein</fullName>
    </recommendedName>
</protein>
<keyword evidence="5 7" id="KW-0472">Membrane</keyword>
<feature type="transmembrane region" description="Helical" evidence="7">
    <location>
        <begin position="447"/>
        <end position="479"/>
    </location>
</feature>
<feature type="transmembrane region" description="Helical" evidence="7">
    <location>
        <begin position="558"/>
        <end position="577"/>
    </location>
</feature>
<feature type="transmembrane region" description="Helical" evidence="7">
    <location>
        <begin position="631"/>
        <end position="655"/>
    </location>
</feature>
<dbReference type="PROSITE" id="PS50928">
    <property type="entry name" value="ABC_TM1"/>
    <property type="match status" value="1"/>
</dbReference>
<reference evidence="9 10" key="1">
    <citation type="submission" date="2021-03" db="EMBL/GenBank/DDBJ databases">
        <title>Leishmania (Mundinia) martiniquensis Genome sequencing and assembly.</title>
        <authorList>
            <person name="Almutairi H."/>
            <person name="Gatherer D."/>
        </authorList>
    </citation>
    <scope>NUCLEOTIDE SEQUENCE [LARGE SCALE GENOMIC DNA]</scope>
    <source>
        <strain evidence="9">LSCM1</strain>
    </source>
</reference>
<feature type="transmembrane region" description="Helical" evidence="7">
    <location>
        <begin position="1071"/>
        <end position="1098"/>
    </location>
</feature>
<dbReference type="KEGG" id="lmat:92512321"/>
<feature type="region of interest" description="Disordered" evidence="6">
    <location>
        <begin position="13"/>
        <end position="51"/>
    </location>
</feature>
<dbReference type="InterPro" id="IPR003838">
    <property type="entry name" value="ABC3_permease_C"/>
</dbReference>
<dbReference type="GO" id="GO:0055085">
    <property type="term" value="P:transmembrane transport"/>
    <property type="evidence" value="ECO:0007669"/>
    <property type="project" value="InterPro"/>
</dbReference>
<feature type="transmembrane region" description="Helical" evidence="7">
    <location>
        <begin position="975"/>
        <end position="996"/>
    </location>
</feature>
<dbReference type="PANTHER" id="PTHR32522">
    <property type="match status" value="1"/>
</dbReference>
<evidence type="ECO:0000256" key="3">
    <source>
        <dbReference type="ARBA" id="ARBA00022692"/>
    </source>
</evidence>
<feature type="compositionally biased region" description="Polar residues" evidence="6">
    <location>
        <begin position="13"/>
        <end position="24"/>
    </location>
</feature>
<comment type="caution">
    <text evidence="9">The sequence shown here is derived from an EMBL/GenBank/DDBJ whole genome shotgun (WGS) entry which is preliminary data.</text>
</comment>
<feature type="transmembrane region" description="Helical" evidence="7">
    <location>
        <begin position="699"/>
        <end position="720"/>
    </location>
</feature>
<dbReference type="EMBL" id="JAFEUZ010000034">
    <property type="protein sequence ID" value="KAG5468246.1"/>
    <property type="molecule type" value="Genomic_DNA"/>
</dbReference>
<name>A0A836KC47_9TRYP</name>
<sequence length="1111" mass="121819">MGRCPNCDQVKLNSSSACGTTTGQEDLGKAVQEDSRESPHASTNKQDVPRSKAMEFSDATTLLTSDLNSLKQPLLQRNRRLAVDLAFNDGKPSAWTTFCRAMRNIWSSVNMMPLFLSLAWKDIKKSTCSYCLGFLSVLVVVLICVLMISLLAHMPILFLRLSEEVNGEFDLVIRPGGVMDEATGMNYTAIKEIFPESHPVYGLSAPRLLDAYMALPMRSCPNKRATRMWYNPDGSVCEDIDACLRDCFSNGTALVDLIAIDAAAEGRMGLGTDYLEPAPKAGQVVLSQRAAVLMGGVVVGDTVVLYGNAQSKNQLPFEKMSMHDSAETMMPFKVIAITGINQHKFPGADTFAVVYFHTFLRDVSKGLAPNTSTAAVEGVAHTNPSDCASAVYFTMKPATRLKAYSSTDFNKIRRNVLPWVSDLLAPIGFTQVNRSTPQLNGLRTTRLFSVFLGLVMSIVLVALSFLSIVLIYSILTVGLETKTYELGIQRMIGLRKANLIFLVLTNAYAFTVPAWIFGIGAGQAFYMGARLVFLNTVGMELPILVTGASVGWATLAGFGIPIVASFFPIIALVTQKLPEALNTSRSRNTGVICEIQRKDSARWNRTLFGLGALFFVFGFLVYYLFPTALIAMNLVLMFYIFFGVLIGLLAGFVLLSINFERVAQTCVGYMLLFWERRAVFSLMQKSLSAHRLRNRKTSLMYALSLAFVIFITVVVQIQLLSFTYSARQGMGCEVRVRAPGLTWEDFWAVDELLEEQRKSGIVSAYTYEYTNTDLLFTNNSQIQSLGRSRAASTVVQPLPPNYFEVVDNSFLRVDKAQSIVGRYGLVQSLYTSEGLFKGIMSSGSATNLGVGDAVGTVLLEIEKVMNSTSNDRGTIRTTLRPLATLDAAPVLEASKYLPKTGDLIVSIPSFLRRVNEPRASVLEGNVGGIRLRIKDPGHYGLIGNLLTAKLSALGRSATVKTVADDTTGVDNASNLLNIFFIAAEIMILLICFFSLMSSMTTNVLDSSKEIGVLLCMGMTHFQVYRVFVWEAFILVVSAGIMGLIVGLVVSYTMQLQNVLFTQLPLPFPFPYLQLVILVVLGLVSAVVSSVSPVAYLLGLPSITHILRRTIH</sequence>
<dbReference type="InterPro" id="IPR000515">
    <property type="entry name" value="MetI-like"/>
</dbReference>
<proteinExistence type="predicted"/>
<dbReference type="Proteomes" id="UP000673552">
    <property type="component" value="Chromosome 34"/>
</dbReference>
<evidence type="ECO:0000256" key="6">
    <source>
        <dbReference type="SAM" id="MobiDB-lite"/>
    </source>
</evidence>
<keyword evidence="2" id="KW-1003">Cell membrane</keyword>
<evidence type="ECO:0000256" key="2">
    <source>
        <dbReference type="ARBA" id="ARBA00022475"/>
    </source>
</evidence>
<dbReference type="Pfam" id="PF02687">
    <property type="entry name" value="FtsX"/>
    <property type="match status" value="2"/>
</dbReference>
<dbReference type="AlphaFoldDB" id="A0A836KC47"/>
<keyword evidence="10" id="KW-1185">Reference proteome</keyword>
<evidence type="ECO:0000256" key="5">
    <source>
        <dbReference type="ARBA" id="ARBA00023136"/>
    </source>
</evidence>
<dbReference type="PANTHER" id="PTHR32522:SF3">
    <property type="entry name" value="ABC3 TRANSPORTER PERMEASE PROTEIN DOMAIN-CONTAINING PROTEIN"/>
    <property type="match status" value="1"/>
</dbReference>
<accession>A0A836KC47</accession>
<evidence type="ECO:0000259" key="8">
    <source>
        <dbReference type="PROSITE" id="PS50928"/>
    </source>
</evidence>
<feature type="compositionally biased region" description="Basic and acidic residues" evidence="6">
    <location>
        <begin position="26"/>
        <end position="39"/>
    </location>
</feature>
<gene>
    <name evidence="9" type="ORF">LSCM1_02224</name>
</gene>
<dbReference type="GeneID" id="92512321"/>
<keyword evidence="3 7" id="KW-0812">Transmembrane</keyword>